<gene>
    <name evidence="2" type="ORF">HCDG_06294</name>
</gene>
<feature type="region of interest" description="Disordered" evidence="1">
    <location>
        <begin position="9"/>
        <end position="29"/>
    </location>
</feature>
<dbReference type="OrthoDB" id="4207703at2759"/>
<dbReference type="EMBL" id="GG692429">
    <property type="protein sequence ID" value="EER39189.1"/>
    <property type="molecule type" value="Genomic_DNA"/>
</dbReference>
<evidence type="ECO:0000313" key="3">
    <source>
        <dbReference type="Proteomes" id="UP000002624"/>
    </source>
</evidence>
<dbReference type="Proteomes" id="UP000002624">
    <property type="component" value="Unassembled WGS sequence"/>
</dbReference>
<dbReference type="AlphaFoldDB" id="C6HJB3"/>
<name>C6HJB3_AJECH</name>
<sequence length="193" mass="22932">MPNPNITIYPFPSTFSHAPMPQQHQHSGQEDLIHQLNTECFNLRLRLQQQSAVNTLIQKELQTEKRFRLDLAEANGQLQQEVLRIQQKVITEQEHHWKTTAELDRLRKWCYRVDGLVDVMQLEEDSKLEVNDRSRQISDIIFDIESKLKDEYRSQFQKQDECIMKLQQAMNHDGMSARPLLPRRERARVEILD</sequence>
<protein>
    <submittedName>
        <fullName evidence="2">Uncharacterized protein</fullName>
    </submittedName>
</protein>
<accession>C6HJB3</accession>
<proteinExistence type="predicted"/>
<reference evidence="3" key="1">
    <citation type="submission" date="2009-05" db="EMBL/GenBank/DDBJ databases">
        <title>The genome sequence of Ajellomyces capsulatus strain H143.</title>
        <authorList>
            <person name="Champion M."/>
            <person name="Cuomo C.A."/>
            <person name="Ma L.-J."/>
            <person name="Henn M.R."/>
            <person name="Sil A."/>
            <person name="Goldman B."/>
            <person name="Young S.K."/>
            <person name="Kodira C.D."/>
            <person name="Zeng Q."/>
            <person name="Koehrsen M."/>
            <person name="Alvarado L."/>
            <person name="Berlin A.M."/>
            <person name="Borenstein D."/>
            <person name="Chen Z."/>
            <person name="Engels R."/>
            <person name="Freedman E."/>
            <person name="Gellesch M."/>
            <person name="Goldberg J."/>
            <person name="Griggs A."/>
            <person name="Gujja S."/>
            <person name="Heiman D.I."/>
            <person name="Hepburn T.A."/>
            <person name="Howarth C."/>
            <person name="Jen D."/>
            <person name="Larson L."/>
            <person name="Lewis B."/>
            <person name="Mehta T."/>
            <person name="Park D."/>
            <person name="Pearson M."/>
            <person name="Roberts A."/>
            <person name="Saif S."/>
            <person name="Shea T.D."/>
            <person name="Shenoy N."/>
            <person name="Sisk P."/>
            <person name="Stolte C."/>
            <person name="Sykes S."/>
            <person name="Walk T."/>
            <person name="White J."/>
            <person name="Yandava C."/>
            <person name="Klein B."/>
            <person name="McEwen J.G."/>
            <person name="Puccia R."/>
            <person name="Goldman G.H."/>
            <person name="Felipe M.S."/>
            <person name="Nino-Vega G."/>
            <person name="San-Blas G."/>
            <person name="Taylor J.W."/>
            <person name="Mendoza L."/>
            <person name="Galagan J.E."/>
            <person name="Nusbaum C."/>
            <person name="Birren B.W."/>
        </authorList>
    </citation>
    <scope>NUCLEOTIDE SEQUENCE [LARGE SCALE GENOMIC DNA]</scope>
    <source>
        <strain evidence="3">H143</strain>
    </source>
</reference>
<dbReference type="OMA" id="MPNPNIT"/>
<dbReference type="VEuPathDB" id="FungiDB:HCDG_06294"/>
<organism evidence="2 3">
    <name type="scientific">Ajellomyces capsulatus (strain H143)</name>
    <name type="common">Darling's disease fungus</name>
    <name type="synonym">Histoplasma capsulatum</name>
    <dbReference type="NCBI Taxonomy" id="544712"/>
    <lineage>
        <taxon>Eukaryota</taxon>
        <taxon>Fungi</taxon>
        <taxon>Dikarya</taxon>
        <taxon>Ascomycota</taxon>
        <taxon>Pezizomycotina</taxon>
        <taxon>Eurotiomycetes</taxon>
        <taxon>Eurotiomycetidae</taxon>
        <taxon>Onygenales</taxon>
        <taxon>Ajellomycetaceae</taxon>
        <taxon>Histoplasma</taxon>
    </lineage>
</organism>
<dbReference type="HOGENOM" id="CLU_1408363_0_0_1"/>
<evidence type="ECO:0000313" key="2">
    <source>
        <dbReference type="EMBL" id="EER39189.1"/>
    </source>
</evidence>
<evidence type="ECO:0000256" key="1">
    <source>
        <dbReference type="SAM" id="MobiDB-lite"/>
    </source>
</evidence>